<feature type="repeat" description="TNFR-Cys" evidence="7">
    <location>
        <begin position="95"/>
        <end position="135"/>
    </location>
</feature>
<evidence type="ECO:0000256" key="7">
    <source>
        <dbReference type="PROSITE-ProRule" id="PRU00206"/>
    </source>
</evidence>
<feature type="disulfide bond" evidence="7">
    <location>
        <begin position="76"/>
        <end position="94"/>
    </location>
</feature>
<dbReference type="GO" id="GO:0043065">
    <property type="term" value="P:positive regulation of apoptotic process"/>
    <property type="evidence" value="ECO:0007669"/>
    <property type="project" value="TreeGrafter"/>
</dbReference>
<feature type="repeat" description="TNFR-Cys" evidence="7">
    <location>
        <begin position="54"/>
        <end position="94"/>
    </location>
</feature>
<keyword evidence="2" id="KW-0677">Repeat</keyword>
<name>A0A8C6W668_NANGA</name>
<feature type="domain" description="TNFR-Cys" evidence="8">
    <location>
        <begin position="54"/>
        <end position="94"/>
    </location>
</feature>
<evidence type="ECO:0000313" key="10">
    <source>
        <dbReference type="Proteomes" id="UP000694381"/>
    </source>
</evidence>
<keyword evidence="10" id="KW-1185">Reference proteome</keyword>
<evidence type="ECO:0000256" key="6">
    <source>
        <dbReference type="ARBA" id="ARBA00023180"/>
    </source>
</evidence>
<dbReference type="GO" id="GO:0005886">
    <property type="term" value="C:plasma membrane"/>
    <property type="evidence" value="ECO:0007669"/>
    <property type="project" value="TreeGrafter"/>
</dbReference>
<evidence type="ECO:0000256" key="2">
    <source>
        <dbReference type="ARBA" id="ARBA00022737"/>
    </source>
</evidence>
<dbReference type="AlphaFoldDB" id="A0A8C6W668"/>
<dbReference type="SUPFAM" id="SSF57586">
    <property type="entry name" value="TNF receptor-like"/>
    <property type="match status" value="2"/>
</dbReference>
<dbReference type="PROSITE" id="PS00652">
    <property type="entry name" value="TNFR_NGFR_1"/>
    <property type="match status" value="1"/>
</dbReference>
<dbReference type="PROSITE" id="PS50050">
    <property type="entry name" value="TNFR_NGFR_2"/>
    <property type="match status" value="2"/>
</dbReference>
<organism evidence="9 10">
    <name type="scientific">Nannospalax galili</name>
    <name type="common">Northern Israeli blind subterranean mole rat</name>
    <name type="synonym">Spalax galili</name>
    <dbReference type="NCBI Taxonomy" id="1026970"/>
    <lineage>
        <taxon>Eukaryota</taxon>
        <taxon>Metazoa</taxon>
        <taxon>Chordata</taxon>
        <taxon>Craniata</taxon>
        <taxon>Vertebrata</taxon>
        <taxon>Euteleostomi</taxon>
        <taxon>Mammalia</taxon>
        <taxon>Eutheria</taxon>
        <taxon>Euarchontoglires</taxon>
        <taxon>Glires</taxon>
        <taxon>Rodentia</taxon>
        <taxon>Myomorpha</taxon>
        <taxon>Muroidea</taxon>
        <taxon>Spalacidae</taxon>
        <taxon>Spalacinae</taxon>
        <taxon>Nannospalax</taxon>
    </lineage>
</organism>
<dbReference type="GeneTree" id="ENSGT00930000151070"/>
<evidence type="ECO:0000256" key="3">
    <source>
        <dbReference type="ARBA" id="ARBA00023136"/>
    </source>
</evidence>
<evidence type="ECO:0000259" key="8">
    <source>
        <dbReference type="PROSITE" id="PS50050"/>
    </source>
</evidence>
<dbReference type="Proteomes" id="UP000694381">
    <property type="component" value="Unassembled WGS sequence"/>
</dbReference>
<feature type="domain" description="TNFR-Cys" evidence="8">
    <location>
        <begin position="95"/>
        <end position="135"/>
    </location>
</feature>
<sequence>LQMSATPESLSSKPLTWSPADEYRSARHCCKLCPAGEHVGESCVSPHTQGECAKCEPGTFTKSANGLDSCLLCSTCGDDQEMMAECTATRDRICQCRKGHFYHDPESSEICRQCTKCPPETSVLQECSSTADTVCSSAAP</sequence>
<dbReference type="Ensembl" id="ENSNGAT00000015959.1">
    <property type="protein sequence ID" value="ENSNGAP00000010427.1"/>
    <property type="gene ID" value="ENSNGAG00000012833.1"/>
</dbReference>
<keyword evidence="4 7" id="KW-1015">Disulfide bond</keyword>
<accession>A0A8C6W668</accession>
<evidence type="ECO:0000256" key="4">
    <source>
        <dbReference type="ARBA" id="ARBA00023157"/>
    </source>
</evidence>
<dbReference type="Gene3D" id="2.10.50.10">
    <property type="entry name" value="Tumor Necrosis Factor Receptor, subunit A, domain 2"/>
    <property type="match status" value="3"/>
</dbReference>
<comment type="subcellular location">
    <subcellularLocation>
        <location evidence="1">Membrane</location>
    </subcellularLocation>
</comment>
<dbReference type="PANTHER" id="PTHR46330">
    <property type="entry name" value="TUMOR NECROSIS FACTOR RECEPTOR SUPERFAMILY MEMBER 10B"/>
    <property type="match status" value="1"/>
</dbReference>
<reference evidence="9" key="2">
    <citation type="submission" date="2025-09" db="UniProtKB">
        <authorList>
            <consortium name="Ensembl"/>
        </authorList>
    </citation>
    <scope>IDENTIFICATION</scope>
</reference>
<dbReference type="GO" id="GO:0036462">
    <property type="term" value="P:TRAIL-activated apoptotic signaling pathway"/>
    <property type="evidence" value="ECO:0007669"/>
    <property type="project" value="TreeGrafter"/>
</dbReference>
<feature type="disulfide bond" evidence="7">
    <location>
        <begin position="114"/>
        <end position="127"/>
    </location>
</feature>
<feature type="disulfide bond" evidence="7">
    <location>
        <begin position="117"/>
        <end position="135"/>
    </location>
</feature>
<feature type="disulfide bond" evidence="7">
    <location>
        <begin position="55"/>
        <end position="70"/>
    </location>
</feature>
<proteinExistence type="predicted"/>
<reference evidence="9" key="1">
    <citation type="submission" date="2025-08" db="UniProtKB">
        <authorList>
            <consortium name="Ensembl"/>
        </authorList>
    </citation>
    <scope>IDENTIFICATION</scope>
</reference>
<evidence type="ECO:0000313" key="9">
    <source>
        <dbReference type="Ensembl" id="ENSNGAP00000010427.1"/>
    </source>
</evidence>
<evidence type="ECO:0000256" key="5">
    <source>
        <dbReference type="ARBA" id="ARBA00023170"/>
    </source>
</evidence>
<dbReference type="GO" id="GO:0009986">
    <property type="term" value="C:cell surface"/>
    <property type="evidence" value="ECO:0007669"/>
    <property type="project" value="TreeGrafter"/>
</dbReference>
<dbReference type="Pfam" id="PF00020">
    <property type="entry name" value="TNFR_c6"/>
    <property type="match status" value="2"/>
</dbReference>
<evidence type="ECO:0000256" key="1">
    <source>
        <dbReference type="ARBA" id="ARBA00004370"/>
    </source>
</evidence>
<keyword evidence="6" id="KW-0325">Glycoprotein</keyword>
<feature type="disulfide bond" evidence="7">
    <location>
        <begin position="96"/>
        <end position="111"/>
    </location>
</feature>
<dbReference type="InterPro" id="IPR052491">
    <property type="entry name" value="TNFRSF10"/>
</dbReference>
<dbReference type="PANTHER" id="PTHR46330:SF16">
    <property type="entry name" value="TUMOR NECROSIS FACTOR RECEPTOR SUPERFAMILY MEMBER 22"/>
    <property type="match status" value="1"/>
</dbReference>
<dbReference type="SMART" id="SM00208">
    <property type="entry name" value="TNFR"/>
    <property type="match status" value="3"/>
</dbReference>
<dbReference type="InterPro" id="IPR001368">
    <property type="entry name" value="TNFR/NGFR_Cys_rich_reg"/>
</dbReference>
<keyword evidence="3" id="KW-0472">Membrane</keyword>
<protein>
    <recommendedName>
        <fullName evidence="8">TNFR-Cys domain-containing protein</fullName>
    </recommendedName>
</protein>
<keyword evidence="5" id="KW-0675">Receptor</keyword>
<feature type="disulfide bond" evidence="7">
    <location>
        <begin position="73"/>
        <end position="86"/>
    </location>
</feature>